<dbReference type="PANTHER" id="PTHR10177">
    <property type="entry name" value="CYCLINS"/>
    <property type="match status" value="1"/>
</dbReference>
<reference evidence="13 14" key="1">
    <citation type="submission" date="2024-05" db="EMBL/GenBank/DDBJ databases">
        <title>Haplotype-resolved chromosome-level genome assembly of Huyou (Citrus changshanensis).</title>
        <authorList>
            <person name="Miao C."/>
            <person name="Chen W."/>
            <person name="Wu Y."/>
            <person name="Wang L."/>
            <person name="Zhao S."/>
            <person name="Grierson D."/>
            <person name="Xu C."/>
            <person name="Chen K."/>
        </authorList>
    </citation>
    <scope>NUCLEOTIDE SEQUENCE [LARGE SCALE GENOMIC DNA]</scope>
    <source>
        <strain evidence="13">01-14</strain>
        <tissue evidence="13">Leaf</tissue>
    </source>
</reference>
<feature type="domain" description="F-box" evidence="12">
    <location>
        <begin position="53"/>
        <end position="99"/>
    </location>
</feature>
<evidence type="ECO:0000256" key="8">
    <source>
        <dbReference type="ARBA" id="ARBA00023127"/>
    </source>
</evidence>
<keyword evidence="7" id="KW-0498">Mitosis</keyword>
<gene>
    <name evidence="13" type="ORF">WN944_009710</name>
</gene>
<dbReference type="Proteomes" id="UP001428341">
    <property type="component" value="Unassembled WGS sequence"/>
</dbReference>
<dbReference type="InterPro" id="IPR004367">
    <property type="entry name" value="Cyclin_C-dom"/>
</dbReference>
<evidence type="ECO:0000313" key="13">
    <source>
        <dbReference type="EMBL" id="KAK9221284.1"/>
    </source>
</evidence>
<dbReference type="SMART" id="SM01332">
    <property type="entry name" value="Cyclin_C"/>
    <property type="match status" value="1"/>
</dbReference>
<dbReference type="SMART" id="SM00256">
    <property type="entry name" value="FBOX"/>
    <property type="match status" value="1"/>
</dbReference>
<name>A0AAP0MTJ9_9ROSI</name>
<dbReference type="InterPro" id="IPR006671">
    <property type="entry name" value="Cyclin_N"/>
</dbReference>
<dbReference type="Gene3D" id="2.120.10.80">
    <property type="entry name" value="Kelch-type beta propeller"/>
    <property type="match status" value="1"/>
</dbReference>
<evidence type="ECO:0000256" key="6">
    <source>
        <dbReference type="ARBA" id="ARBA00022618"/>
    </source>
</evidence>
<dbReference type="Pfam" id="PF00646">
    <property type="entry name" value="F-box"/>
    <property type="match status" value="1"/>
</dbReference>
<dbReference type="EMBL" id="JBCGBO010000002">
    <property type="protein sequence ID" value="KAK9221284.1"/>
    <property type="molecule type" value="Genomic_DNA"/>
</dbReference>
<dbReference type="SMART" id="SM00385">
    <property type="entry name" value="CYCLIN"/>
    <property type="match status" value="2"/>
</dbReference>
<dbReference type="GO" id="GO:0048471">
    <property type="term" value="C:perinuclear region of cytoplasm"/>
    <property type="evidence" value="ECO:0007669"/>
    <property type="project" value="UniProtKB-SubCell"/>
</dbReference>
<dbReference type="Gene3D" id="1.20.1280.50">
    <property type="match status" value="1"/>
</dbReference>
<dbReference type="InterPro" id="IPR013763">
    <property type="entry name" value="Cyclin-like_dom"/>
</dbReference>
<dbReference type="GO" id="GO:0051301">
    <property type="term" value="P:cell division"/>
    <property type="evidence" value="ECO:0007669"/>
    <property type="project" value="UniProtKB-KW"/>
</dbReference>
<dbReference type="SUPFAM" id="SSF47954">
    <property type="entry name" value="Cyclin-like"/>
    <property type="match status" value="2"/>
</dbReference>
<keyword evidence="14" id="KW-1185">Reference proteome</keyword>
<keyword evidence="9" id="KW-0206">Cytoskeleton</keyword>
<dbReference type="SUPFAM" id="SSF81383">
    <property type="entry name" value="F-box domain"/>
    <property type="match status" value="1"/>
</dbReference>
<sequence length="846" mass="95075">MSESCNSRHFSWLMKSCFPNPHDGNCKSSIRASATRNHHFHHHRQSQSLTTSATTLSSLPDDLLLECFVRVPSDSLSTLCFVCRRWSRLLHSPSFFNLRRHQNRLHNTVYALTPSASGFIASTLTFEPLDYTIFAWNTRIYVPTDYVFLGNLYEYLPQSRLASIGPRIFVIGRYATLRYDIWTDSIISLSRMLAPRKKFACAVVSGRIYIAGGSMCAAATVDEYDPDSNKWRVVSRAPRLRYGCTGASADGVFYVIGGLKIDGPPTGAADAQMYMSSMDLYDVEARVWLRSRAVPGGGCVIAACAAMGFIYVLTSHAVEMSFWRFDARRRHGGFGEWSRMKTPQLAQPVRLDGSIKFSLVGVGNKVMLALMKNGRVLRASDERFVWIYDTVAGDWSCGPDLPEYIPRATCVNLESTQRKKARKRVATQEFAEGDLETRSSSSRLQEFFSSLFAGIGGVFSQTREPEMASRAVLPQNQLKGEVKQKNVLADGRGRRVLQDIGNFVTERAPQGKKSITEVVNAAVGKEKSKVIDKPKKPESVIVISSDDESDESKPVNRKISRKEPNKSFTSVLTARSKAACGLINKPKDLISDIDVTDIDNELAVVEYVDDIYKFYKLTEDEGRVHDYMDAQPEINAKMRSILVDWLTEVHRKFELMPETLYLTVHIVDRFLSKETIQRKELQLVGISAMLIACKYEEIWAPEVNDFVRISDSAYLREQVLAAEKAILRKLEWHLTVPTPYVFLVRYIKASVTSDKEYPTIVLHCPSMIAASAVYAARCTLNKNPFWTETLKHHTGYSEDQLRNCAKLLVKFHSAAAESKLKAVYKKFSSLDCGAVALLKPAKSLLS</sequence>
<dbReference type="Gene3D" id="1.10.472.10">
    <property type="entry name" value="Cyclin-like"/>
    <property type="match status" value="2"/>
</dbReference>
<dbReference type="GO" id="GO:0005814">
    <property type="term" value="C:centriole"/>
    <property type="evidence" value="ECO:0007669"/>
    <property type="project" value="UniProtKB-SubCell"/>
</dbReference>
<protein>
    <recommendedName>
        <fullName evidence="4">Cyclin-F</fullName>
    </recommendedName>
</protein>
<keyword evidence="6" id="KW-0132">Cell division</keyword>
<dbReference type="PROSITE" id="PS50181">
    <property type="entry name" value="FBOX"/>
    <property type="match status" value="1"/>
</dbReference>
<organism evidence="13 14">
    <name type="scientific">Citrus x changshan-huyou</name>
    <dbReference type="NCBI Taxonomy" id="2935761"/>
    <lineage>
        <taxon>Eukaryota</taxon>
        <taxon>Viridiplantae</taxon>
        <taxon>Streptophyta</taxon>
        <taxon>Embryophyta</taxon>
        <taxon>Tracheophyta</taxon>
        <taxon>Spermatophyta</taxon>
        <taxon>Magnoliopsida</taxon>
        <taxon>eudicotyledons</taxon>
        <taxon>Gunneridae</taxon>
        <taxon>Pentapetalae</taxon>
        <taxon>rosids</taxon>
        <taxon>malvids</taxon>
        <taxon>Sapindales</taxon>
        <taxon>Rutaceae</taxon>
        <taxon>Aurantioideae</taxon>
        <taxon>Citrus</taxon>
    </lineage>
</organism>
<keyword evidence="5" id="KW-0963">Cytoplasm</keyword>
<proteinExistence type="inferred from homology"/>
<keyword evidence="10" id="KW-0131">Cell cycle</keyword>
<evidence type="ECO:0000256" key="10">
    <source>
        <dbReference type="ARBA" id="ARBA00023306"/>
    </source>
</evidence>
<dbReference type="Pfam" id="PF01344">
    <property type="entry name" value="Kelch_1"/>
    <property type="match status" value="1"/>
</dbReference>
<dbReference type="CDD" id="cd20567">
    <property type="entry name" value="CYCLIN_AtCycB-like_rpt1"/>
    <property type="match status" value="1"/>
</dbReference>
<evidence type="ECO:0000256" key="3">
    <source>
        <dbReference type="ARBA" id="ARBA00006955"/>
    </source>
</evidence>
<dbReference type="InterPro" id="IPR036915">
    <property type="entry name" value="Cyclin-like_sf"/>
</dbReference>
<accession>A0AAP0MTJ9</accession>
<dbReference type="AlphaFoldDB" id="A0AAP0MTJ9"/>
<evidence type="ECO:0000256" key="2">
    <source>
        <dbReference type="ARBA" id="ARBA00004556"/>
    </source>
</evidence>
<comment type="similarity">
    <text evidence="3">Belongs to the cyclin family. Cyclin AB subfamily.</text>
</comment>
<dbReference type="PROSITE" id="PS00292">
    <property type="entry name" value="CYCLINS"/>
    <property type="match status" value="1"/>
</dbReference>
<dbReference type="Pfam" id="PF00134">
    <property type="entry name" value="Cyclin_N"/>
    <property type="match status" value="1"/>
</dbReference>
<dbReference type="SMART" id="SM00612">
    <property type="entry name" value="Kelch"/>
    <property type="match status" value="2"/>
</dbReference>
<dbReference type="InterPro" id="IPR048258">
    <property type="entry name" value="Cyclins_cyclin-box"/>
</dbReference>
<dbReference type="InterPro" id="IPR036047">
    <property type="entry name" value="F-box-like_dom_sf"/>
</dbReference>
<dbReference type="Pfam" id="PF02984">
    <property type="entry name" value="Cyclin_C"/>
    <property type="match status" value="1"/>
</dbReference>
<dbReference type="InterPro" id="IPR039361">
    <property type="entry name" value="Cyclin"/>
</dbReference>
<evidence type="ECO:0000259" key="12">
    <source>
        <dbReference type="PROSITE" id="PS50181"/>
    </source>
</evidence>
<evidence type="ECO:0000256" key="1">
    <source>
        <dbReference type="ARBA" id="ARBA00004114"/>
    </source>
</evidence>
<comment type="caution">
    <text evidence="13">The sequence shown here is derived from an EMBL/GenBank/DDBJ whole genome shotgun (WGS) entry which is preliminary data.</text>
</comment>
<dbReference type="InterPro" id="IPR001810">
    <property type="entry name" value="F-box_dom"/>
</dbReference>
<evidence type="ECO:0000313" key="14">
    <source>
        <dbReference type="Proteomes" id="UP001428341"/>
    </source>
</evidence>
<keyword evidence="8 11" id="KW-0195">Cyclin</keyword>
<dbReference type="FunFam" id="1.10.472.10:FF:000001">
    <property type="entry name" value="G2/mitotic-specific cyclin"/>
    <property type="match status" value="1"/>
</dbReference>
<dbReference type="InterPro" id="IPR006652">
    <property type="entry name" value="Kelch_1"/>
</dbReference>
<dbReference type="InterPro" id="IPR015915">
    <property type="entry name" value="Kelch-typ_b-propeller"/>
</dbReference>
<dbReference type="SUPFAM" id="SSF117281">
    <property type="entry name" value="Kelch motif"/>
    <property type="match status" value="1"/>
</dbReference>
<evidence type="ECO:0000256" key="9">
    <source>
        <dbReference type="ARBA" id="ARBA00023212"/>
    </source>
</evidence>
<evidence type="ECO:0000256" key="11">
    <source>
        <dbReference type="RuleBase" id="RU000383"/>
    </source>
</evidence>
<evidence type="ECO:0000256" key="7">
    <source>
        <dbReference type="ARBA" id="ARBA00022776"/>
    </source>
</evidence>
<evidence type="ECO:0000256" key="4">
    <source>
        <dbReference type="ARBA" id="ARBA00019493"/>
    </source>
</evidence>
<evidence type="ECO:0000256" key="5">
    <source>
        <dbReference type="ARBA" id="ARBA00022490"/>
    </source>
</evidence>
<comment type="subcellular location">
    <subcellularLocation>
        <location evidence="1">Cytoplasm</location>
        <location evidence="1">Cytoskeleton</location>
        <location evidence="1">Microtubule organizing center</location>
        <location evidence="1">Centrosome</location>
        <location evidence="1">Centriole</location>
    </subcellularLocation>
    <subcellularLocation>
        <location evidence="2">Cytoplasm</location>
        <location evidence="2">Perinuclear region</location>
    </subcellularLocation>
</comment>